<dbReference type="Proteomes" id="UP000281813">
    <property type="component" value="Unassembled WGS sequence"/>
</dbReference>
<gene>
    <name evidence="1" type="ORF">D8M05_18785</name>
</gene>
<accession>A0A494YRR4</accession>
<comment type="caution">
    <text evidence="1">The sequence shown here is derived from an EMBL/GenBank/DDBJ whole genome shotgun (WGS) entry which is preliminary data.</text>
</comment>
<protein>
    <recommendedName>
        <fullName evidence="3">GNAT family N-acetyltransferase</fullName>
    </recommendedName>
</protein>
<evidence type="ECO:0008006" key="3">
    <source>
        <dbReference type="Google" id="ProtNLM"/>
    </source>
</evidence>
<evidence type="ECO:0000313" key="2">
    <source>
        <dbReference type="Proteomes" id="UP000281813"/>
    </source>
</evidence>
<proteinExistence type="predicted"/>
<dbReference type="OrthoDB" id="9800543at2"/>
<organism evidence="1 2">
    <name type="scientific">Oceanobacillus bengalensis</name>
    <dbReference type="NCBI Taxonomy" id="1435466"/>
    <lineage>
        <taxon>Bacteria</taxon>
        <taxon>Bacillati</taxon>
        <taxon>Bacillota</taxon>
        <taxon>Bacilli</taxon>
        <taxon>Bacillales</taxon>
        <taxon>Bacillaceae</taxon>
        <taxon>Oceanobacillus</taxon>
    </lineage>
</organism>
<sequence>MIVNVETNLLVDCYFKKVERSEIIEKKYSPKGNWAFNWLKPLTHSFEIYGIVTEEYPDMIQGLIALKPNYDEAFRCVDLEIIESAPHNKKLVNKRENVNRKYIGAGRCLVAFACQYSLDKGLEGFVELTSKTSKIDFYQDLGAVSTYGQNMMIADNVALDLAKQYFPGGVKWWKK</sequence>
<reference evidence="1 2" key="1">
    <citation type="journal article" date="2015" name="Antonie Van Leeuwenhoek">
        <title>Oceanobacillus bengalensis sp. nov., a bacterium isolated from seawater of the Bay of Bengal.</title>
        <authorList>
            <person name="Yongchang O."/>
            <person name="Xiang W."/>
            <person name="Wang G."/>
        </authorList>
    </citation>
    <scope>NUCLEOTIDE SEQUENCE [LARGE SCALE GENOMIC DNA]</scope>
    <source>
        <strain evidence="1 2">MCCC 1K00260</strain>
    </source>
</reference>
<evidence type="ECO:0000313" key="1">
    <source>
        <dbReference type="EMBL" id="RKQ12270.1"/>
    </source>
</evidence>
<dbReference type="RefSeq" id="WP_121134525.1">
    <property type="nucleotide sequence ID" value="NZ_JBHUFK010000004.1"/>
</dbReference>
<dbReference type="AlphaFoldDB" id="A0A494YRR4"/>
<keyword evidence="2" id="KW-1185">Reference proteome</keyword>
<name>A0A494YRR4_9BACI</name>
<dbReference type="EMBL" id="RBZO01000047">
    <property type="protein sequence ID" value="RKQ12270.1"/>
    <property type="molecule type" value="Genomic_DNA"/>
</dbReference>